<feature type="domain" description="PAC" evidence="4">
    <location>
        <begin position="504"/>
        <end position="556"/>
    </location>
</feature>
<dbReference type="InterPro" id="IPR043128">
    <property type="entry name" value="Rev_trsase/Diguanyl_cyclase"/>
</dbReference>
<dbReference type="Gene3D" id="3.30.450.20">
    <property type="entry name" value="PAS domain"/>
    <property type="match status" value="3"/>
</dbReference>
<dbReference type="NCBIfam" id="TIGR00254">
    <property type="entry name" value="GGDEF"/>
    <property type="match status" value="1"/>
</dbReference>
<dbReference type="AlphaFoldDB" id="A0A4S3KGR1"/>
<dbReference type="RefSeq" id="WP_168709599.1">
    <property type="nucleotide sequence ID" value="NZ_MWIO01000022.1"/>
</dbReference>
<dbReference type="CDD" id="cd13706">
    <property type="entry name" value="PBP2_HisK_like_1"/>
    <property type="match status" value="1"/>
</dbReference>
<feature type="domain" description="PAS" evidence="3">
    <location>
        <begin position="552"/>
        <end position="596"/>
    </location>
</feature>
<dbReference type="Pfam" id="PF00563">
    <property type="entry name" value="EAL"/>
    <property type="match status" value="1"/>
</dbReference>
<accession>A0A4S3KGR1</accession>
<evidence type="ECO:0000313" key="7">
    <source>
        <dbReference type="EMBL" id="THD07786.1"/>
    </source>
</evidence>
<dbReference type="PROSITE" id="PS50887">
    <property type="entry name" value="GGDEF"/>
    <property type="match status" value="1"/>
</dbReference>
<dbReference type="SUPFAM" id="SSF55073">
    <property type="entry name" value="Nucleotide cyclase"/>
    <property type="match status" value="1"/>
</dbReference>
<dbReference type="InterPro" id="IPR035965">
    <property type="entry name" value="PAS-like_dom_sf"/>
</dbReference>
<feature type="domain" description="EAL" evidence="5">
    <location>
        <begin position="855"/>
        <end position="1108"/>
    </location>
</feature>
<dbReference type="PROSITE" id="PS50883">
    <property type="entry name" value="EAL"/>
    <property type="match status" value="1"/>
</dbReference>
<dbReference type="InterPro" id="IPR001633">
    <property type="entry name" value="EAL_dom"/>
</dbReference>
<dbReference type="SMART" id="SM00267">
    <property type="entry name" value="GGDEF"/>
    <property type="match status" value="1"/>
</dbReference>
<dbReference type="SMART" id="SM00091">
    <property type="entry name" value="PAS"/>
    <property type="match status" value="3"/>
</dbReference>
<dbReference type="SMART" id="SM00052">
    <property type="entry name" value="EAL"/>
    <property type="match status" value="1"/>
</dbReference>
<evidence type="ECO:0000259" key="3">
    <source>
        <dbReference type="PROSITE" id="PS50112"/>
    </source>
</evidence>
<dbReference type="PANTHER" id="PTHR44757">
    <property type="entry name" value="DIGUANYLATE CYCLASE DGCP"/>
    <property type="match status" value="1"/>
</dbReference>
<dbReference type="InterPro" id="IPR000160">
    <property type="entry name" value="GGDEF_dom"/>
</dbReference>
<feature type="domain" description="PAS" evidence="3">
    <location>
        <begin position="306"/>
        <end position="379"/>
    </location>
</feature>
<dbReference type="InterPro" id="IPR000700">
    <property type="entry name" value="PAS-assoc_C"/>
</dbReference>
<feature type="transmembrane region" description="Helical" evidence="1">
    <location>
        <begin position="273"/>
        <end position="292"/>
    </location>
</feature>
<dbReference type="CDD" id="cd01949">
    <property type="entry name" value="GGDEF"/>
    <property type="match status" value="1"/>
</dbReference>
<dbReference type="PROSITE" id="PS50112">
    <property type="entry name" value="PAS"/>
    <property type="match status" value="2"/>
</dbReference>
<dbReference type="EMBL" id="MWIO01000022">
    <property type="protein sequence ID" value="THD07786.1"/>
    <property type="molecule type" value="Genomic_DNA"/>
</dbReference>
<reference evidence="7 8" key="1">
    <citation type="submission" date="2017-02" db="EMBL/GenBank/DDBJ databases">
        <title>Whole genome sequencing of Rhodanobacter lindaniclasticus DSM 17932.</title>
        <authorList>
            <person name="Kumar S."/>
            <person name="Patil P."/>
            <person name="Patil P.B."/>
        </authorList>
    </citation>
    <scope>NUCLEOTIDE SEQUENCE [LARGE SCALE GENOMIC DNA]</scope>
    <source>
        <strain evidence="7 8">DSM 17932</strain>
    </source>
</reference>
<evidence type="ECO:0000256" key="2">
    <source>
        <dbReference type="SAM" id="SignalP"/>
    </source>
</evidence>
<dbReference type="InterPro" id="IPR001610">
    <property type="entry name" value="PAC"/>
</dbReference>
<protein>
    <recommendedName>
        <fullName evidence="9">Diguanylate cyclase</fullName>
    </recommendedName>
</protein>
<dbReference type="PANTHER" id="PTHR44757:SF2">
    <property type="entry name" value="BIOFILM ARCHITECTURE MAINTENANCE PROTEIN MBAA"/>
    <property type="match status" value="1"/>
</dbReference>
<feature type="domain" description="PAC" evidence="4">
    <location>
        <begin position="382"/>
        <end position="434"/>
    </location>
</feature>
<organism evidence="7 8">
    <name type="scientific">Rhodanobacter lindaniclasticus</name>
    <dbReference type="NCBI Taxonomy" id="75310"/>
    <lineage>
        <taxon>Bacteria</taxon>
        <taxon>Pseudomonadati</taxon>
        <taxon>Pseudomonadota</taxon>
        <taxon>Gammaproteobacteria</taxon>
        <taxon>Lysobacterales</taxon>
        <taxon>Rhodanobacteraceae</taxon>
        <taxon>Rhodanobacter</taxon>
    </lineage>
</organism>
<dbReference type="InterPro" id="IPR001638">
    <property type="entry name" value="Solute-binding_3/MltF_N"/>
</dbReference>
<name>A0A4S3KGR1_9GAMM</name>
<keyword evidence="1" id="KW-0472">Membrane</keyword>
<dbReference type="InterPro" id="IPR029787">
    <property type="entry name" value="Nucleotide_cyclase"/>
</dbReference>
<dbReference type="Gene3D" id="3.30.70.270">
    <property type="match status" value="1"/>
</dbReference>
<evidence type="ECO:0000259" key="5">
    <source>
        <dbReference type="PROSITE" id="PS50883"/>
    </source>
</evidence>
<feature type="domain" description="GGDEF" evidence="6">
    <location>
        <begin position="707"/>
        <end position="846"/>
    </location>
</feature>
<gene>
    <name evidence="7" type="ORF">B1991_07580</name>
</gene>
<sequence length="1111" mass="122479">MKQWRTACIGGAFCGLAAAFAAATASAPPAASSSAALSPAPAHIRVVTDNNYPPFLFLDGNGEPQGYEVDMWRLFQQRTGIQVELAPMAWDQAQKELLAGKADVIDMLYRTPERVPLYEFSAPYAEQAVGIYVARSIRGITDSAGLRGFPVAVERGDACAEHMRRQGITDLHEYTNYKEVIQAAVDGNIGVFCMDTNPANYYLYRYAALDKFYLAYILYTGHTRRAVRAGNGAMLQTVEHGMAMITPVERAALHERWLDRPAMPQPFVRTARIALVVGLVLALLLALWVWLLRRTVAARTGELRAQKRNLRALFDASPDAMWVSDGNGILTDCNDRTLGLFGRTSESLLGRTAFDAFDARNTRFAAASRSMSQSVLSNGQPRNAIVPYEAPDGDGRQLELSKVPLHEPTGAIHGVLTVARDVTRRLHGEAQLRLWAHAFQNAAFGVAICDSRTRLLTAVNPVFASERGYAPEEMVGTPVDALFPPDVLARQHERWAQADRLAHLVWETEQITRDGRRFPAKLDCSVIHDEGGAALYAILYAQDITERKRADSELRLAAVAFQTQEALMVTDAEGVIQRVNQAFTRLTGYRLEEVRGHPSSQVWARRDDEAPAHARQEQLGPDSFWQEERWIQVKHGQPRVVRAATSAVADAQGQVTHRVCTMVDLTSEREAHASVDHMTFFDPLTDLPNRHFLRNHLKHLLGQTEGFRALLLLVDLDHFKRVNDLRGHAAGDHLLTLIAQRLRRLLEDGCVLARFGGGTFALAVPCERSGRGERALRARECAECVRQALREPFRLATDTPVTITASIGWSELAAGHDTPESVLREAELAMYGAKAAGRDQVCRFEPEMLAELAQREGLVHDLRDAITQGAMALDLQAQVDRWGRVLGAEALLRWTRRGTPVSPTVFIPIAEESGLIVPLGDWVLQRACELLVVWAERPATRSLTLAVNVSARQFNQARFVDGVRNALASTGADPSRLKLEITETTILGDLAEAAVKLTALRAQGIRISLDDFGTGYSSLTYLSRLPLDQLKIDQSFVACLPDDANGAMVAQTIIGMGRGLGLEVIAEGVETIAQRQFLMSQGCDVFQGYLIGRPMPPAEFEAMLEAHPTPV</sequence>
<feature type="domain" description="PAC" evidence="4">
    <location>
        <begin position="624"/>
        <end position="677"/>
    </location>
</feature>
<evidence type="ECO:0000259" key="6">
    <source>
        <dbReference type="PROSITE" id="PS50887"/>
    </source>
</evidence>
<dbReference type="NCBIfam" id="TIGR00229">
    <property type="entry name" value="sensory_box"/>
    <property type="match status" value="3"/>
</dbReference>
<evidence type="ECO:0008006" key="9">
    <source>
        <dbReference type="Google" id="ProtNLM"/>
    </source>
</evidence>
<keyword evidence="8" id="KW-1185">Reference proteome</keyword>
<dbReference type="SMART" id="SM00086">
    <property type="entry name" value="PAC"/>
    <property type="match status" value="3"/>
</dbReference>
<dbReference type="SUPFAM" id="SSF55785">
    <property type="entry name" value="PYP-like sensor domain (PAS domain)"/>
    <property type="match status" value="3"/>
</dbReference>
<dbReference type="SUPFAM" id="SSF141868">
    <property type="entry name" value="EAL domain-like"/>
    <property type="match status" value="1"/>
</dbReference>
<dbReference type="Pfam" id="PF08448">
    <property type="entry name" value="PAS_4"/>
    <property type="match status" value="2"/>
</dbReference>
<evidence type="ECO:0000256" key="1">
    <source>
        <dbReference type="SAM" id="Phobius"/>
    </source>
</evidence>
<feature type="signal peptide" evidence="2">
    <location>
        <begin position="1"/>
        <end position="27"/>
    </location>
</feature>
<keyword evidence="2" id="KW-0732">Signal</keyword>
<dbReference type="Proteomes" id="UP000306317">
    <property type="component" value="Unassembled WGS sequence"/>
</dbReference>
<evidence type="ECO:0000313" key="8">
    <source>
        <dbReference type="Proteomes" id="UP000306317"/>
    </source>
</evidence>
<dbReference type="Gene3D" id="3.40.190.10">
    <property type="entry name" value="Periplasmic binding protein-like II"/>
    <property type="match status" value="2"/>
</dbReference>
<dbReference type="CDD" id="cd00130">
    <property type="entry name" value="PAS"/>
    <property type="match status" value="3"/>
</dbReference>
<keyword evidence="1" id="KW-1133">Transmembrane helix</keyword>
<evidence type="ECO:0000259" key="4">
    <source>
        <dbReference type="PROSITE" id="PS50113"/>
    </source>
</evidence>
<dbReference type="Pfam" id="PF00990">
    <property type="entry name" value="GGDEF"/>
    <property type="match status" value="1"/>
</dbReference>
<dbReference type="InterPro" id="IPR035919">
    <property type="entry name" value="EAL_sf"/>
</dbReference>
<dbReference type="Pfam" id="PF13426">
    <property type="entry name" value="PAS_9"/>
    <property type="match status" value="1"/>
</dbReference>
<dbReference type="SMART" id="SM00062">
    <property type="entry name" value="PBPb"/>
    <property type="match status" value="1"/>
</dbReference>
<dbReference type="Pfam" id="PF00497">
    <property type="entry name" value="SBP_bac_3"/>
    <property type="match status" value="1"/>
</dbReference>
<feature type="chain" id="PRO_5020633699" description="Diguanylate cyclase" evidence="2">
    <location>
        <begin position="28"/>
        <end position="1111"/>
    </location>
</feature>
<keyword evidence="1" id="KW-0812">Transmembrane</keyword>
<dbReference type="InterPro" id="IPR052155">
    <property type="entry name" value="Biofilm_reg_signaling"/>
</dbReference>
<comment type="caution">
    <text evidence="7">The sequence shown here is derived from an EMBL/GenBank/DDBJ whole genome shotgun (WGS) entry which is preliminary data.</text>
</comment>
<dbReference type="InterPro" id="IPR000014">
    <property type="entry name" value="PAS"/>
</dbReference>
<proteinExistence type="predicted"/>
<dbReference type="InterPro" id="IPR013656">
    <property type="entry name" value="PAS_4"/>
</dbReference>
<dbReference type="PROSITE" id="PS50113">
    <property type="entry name" value="PAC"/>
    <property type="match status" value="3"/>
</dbReference>
<dbReference type="CDD" id="cd01948">
    <property type="entry name" value="EAL"/>
    <property type="match status" value="1"/>
</dbReference>
<dbReference type="Gene3D" id="3.20.20.450">
    <property type="entry name" value="EAL domain"/>
    <property type="match status" value="1"/>
</dbReference>
<dbReference type="SUPFAM" id="SSF53850">
    <property type="entry name" value="Periplasmic binding protein-like II"/>
    <property type="match status" value="1"/>
</dbReference>